<comment type="caution">
    <text evidence="1">The sequence shown here is derived from an EMBL/GenBank/DDBJ whole genome shotgun (WGS) entry which is preliminary data.</text>
</comment>
<proteinExistence type="predicted"/>
<dbReference type="AlphaFoldDB" id="A0A7U7G8V5"/>
<evidence type="ECO:0000313" key="2">
    <source>
        <dbReference type="Proteomes" id="UP000019184"/>
    </source>
</evidence>
<organism evidence="1 2">
    <name type="scientific">Candidatus Contendobacter odensis Run_B_J11</name>
    <dbReference type="NCBI Taxonomy" id="1400861"/>
    <lineage>
        <taxon>Bacteria</taxon>
        <taxon>Pseudomonadati</taxon>
        <taxon>Pseudomonadota</taxon>
        <taxon>Gammaproteobacteria</taxon>
        <taxon>Candidatus Competibacteraceae</taxon>
        <taxon>Candidatus Contendibacter</taxon>
    </lineage>
</organism>
<evidence type="ECO:0000313" key="1">
    <source>
        <dbReference type="EMBL" id="CDH43862.1"/>
    </source>
</evidence>
<keyword evidence="2" id="KW-1185">Reference proteome</keyword>
<name>A0A7U7G8V5_9GAMM</name>
<reference evidence="1 2" key="1">
    <citation type="journal article" date="2014" name="ISME J.">
        <title>Candidatus Competibacter-lineage genomes retrieved from metagenomes reveal functional metabolic diversity.</title>
        <authorList>
            <person name="McIlroy S.J."/>
            <person name="Albertsen M."/>
            <person name="Andresen E.K."/>
            <person name="Saunders A.M."/>
            <person name="Kristiansen R."/>
            <person name="Stokholm-Bjerregaard M."/>
            <person name="Nielsen K.L."/>
            <person name="Nielsen P.H."/>
        </authorList>
    </citation>
    <scope>NUCLEOTIDE SEQUENCE [LARGE SCALE GENOMIC DNA]</scope>
    <source>
        <strain evidence="1 2">Run_B_J11</strain>
    </source>
</reference>
<dbReference type="RefSeq" id="WP_034430923.1">
    <property type="nucleotide sequence ID" value="NZ_CBTK010000043.1"/>
</dbReference>
<dbReference type="OrthoDB" id="6157808at2"/>
<accession>A0A7U7G8V5</accession>
<dbReference type="EMBL" id="CBTK010000043">
    <property type="protein sequence ID" value="CDH43862.1"/>
    <property type="molecule type" value="Genomic_DNA"/>
</dbReference>
<dbReference type="Proteomes" id="UP000019184">
    <property type="component" value="Unassembled WGS sequence"/>
</dbReference>
<sequence length="283" mass="31867">MGNVLLGFPNRIDEAALAGGSWNAALPLTKLQNRVYAAVARSANALTTSTQWTVTLPTARVSKLVVLAAHNLSELAQWRVTAYSDAFTTVALQSPWTDVWENVPTSLLEWENDNFWTIKPSAEDIARYTPLAILTLSAAVSTRWLKIEIADTANSAGYVQVGRCLICDQWQPTVNMNYGHALQYESDTTVERALDGTEYFNRQRGRRVARFALAWLNEDEAIARVLGMQRDSGIDGEIVFIDDPDAVMYRLERRFIGRLRQLSAIEHPYFETYQNSFELSEIL</sequence>
<gene>
    <name evidence="1" type="ORF">BN874_1370027</name>
</gene>
<protein>
    <submittedName>
        <fullName evidence="1">Uncharacterized protein</fullName>
    </submittedName>
</protein>